<name>A0A484ZU46_9GAMM</name>
<dbReference type="EMBL" id="CAADJA010000002">
    <property type="protein sequence ID" value="VFS51980.1"/>
    <property type="molecule type" value="Genomic_DNA"/>
</dbReference>
<dbReference type="Proteomes" id="UP000373449">
    <property type="component" value="Unassembled WGS sequence"/>
</dbReference>
<gene>
    <name evidence="1" type="ORF">NCTC12282_05602</name>
</gene>
<organism evidence="1 2">
    <name type="scientific">Budvicia aquatica</name>
    <dbReference type="NCBI Taxonomy" id="82979"/>
    <lineage>
        <taxon>Bacteria</taxon>
        <taxon>Pseudomonadati</taxon>
        <taxon>Pseudomonadota</taxon>
        <taxon>Gammaproteobacteria</taxon>
        <taxon>Enterobacterales</taxon>
        <taxon>Budviciaceae</taxon>
        <taxon>Budvicia</taxon>
    </lineage>
</organism>
<protein>
    <submittedName>
        <fullName evidence="1">Uncharacterized protein</fullName>
    </submittedName>
</protein>
<evidence type="ECO:0000313" key="2">
    <source>
        <dbReference type="Proteomes" id="UP000373449"/>
    </source>
</evidence>
<dbReference type="AlphaFoldDB" id="A0A484ZU46"/>
<reference evidence="1 2" key="1">
    <citation type="submission" date="2019-03" db="EMBL/GenBank/DDBJ databases">
        <authorList>
            <consortium name="Pathogen Informatics"/>
        </authorList>
    </citation>
    <scope>NUCLEOTIDE SEQUENCE [LARGE SCALE GENOMIC DNA]</scope>
    <source>
        <strain evidence="1 2">NCTC12282</strain>
    </source>
</reference>
<evidence type="ECO:0000313" key="1">
    <source>
        <dbReference type="EMBL" id="VFS51980.1"/>
    </source>
</evidence>
<sequence>MLYRIYWLVNKHLPKFQQRPTSPYCNIKTRVSKHGNSVGIILSLHGGAVLVQAKLTVLFQSDWTFMPCSPRF</sequence>
<proteinExistence type="predicted"/>
<accession>A0A484ZU46</accession>